<feature type="binding site" evidence="8">
    <location>
        <begin position="125"/>
        <end position="129"/>
    </location>
    <ligand>
        <name>NADP(+)</name>
        <dbReference type="ChEBI" id="CHEBI:58349"/>
    </ligand>
</feature>
<name>A0AAE9Z3E5_9GAMM</name>
<dbReference type="EMBL" id="CP059733">
    <property type="protein sequence ID" value="WDE05345.1"/>
    <property type="molecule type" value="Genomic_DNA"/>
</dbReference>
<comment type="function">
    <text evidence="8">Involved in the biosynthesis of the chorismate, which leads to the biosynthesis of aromatic amino acids. Catalyzes the reversible NADPH linked reduction of 3-dehydroshikimate (DHSA) to yield shikimate (SA).</text>
</comment>
<dbReference type="HAMAP" id="MF_00222">
    <property type="entry name" value="Shikimate_DH_AroE"/>
    <property type="match status" value="1"/>
</dbReference>
<dbReference type="GO" id="GO:0019632">
    <property type="term" value="P:shikimate metabolic process"/>
    <property type="evidence" value="ECO:0007669"/>
    <property type="project" value="InterPro"/>
</dbReference>
<sequence length="270" mass="29162">MDQYRVFGNPIKHSRSPYIHQAFAKETGQELNYQSQLVELDAFEQDIKTFAQAGGKGGNVTVPFKEQALALCDQVSKRAALAGAVNTLSFRDGQILGDNTDGIGLVKDLLDHKVTLTGSRILLIGAGGAAKGVVLPLLEQAPQQLVIANRTLSKAEQICQQVSDNRLTCCTFERTKDYDFDVIINATSASLDGRLPAIPETVIAGVGVCYDMVYAKELTPFLVWAKQAGASKVIDGLGMLVAQAAESFNIWRGVMPSTDEVLCQLRADLD</sequence>
<dbReference type="PANTHER" id="PTHR21089:SF1">
    <property type="entry name" value="BIFUNCTIONAL 3-DEHYDROQUINATE DEHYDRATASE_SHIKIMATE DEHYDROGENASE, CHLOROPLASTIC"/>
    <property type="match status" value="1"/>
</dbReference>
<dbReference type="RefSeq" id="WP_044838937.1">
    <property type="nucleotide sequence ID" value="NZ_CP059733.1"/>
</dbReference>
<keyword evidence="6 8" id="KW-0057">Aromatic amino acid biosynthesis</keyword>
<feature type="active site" description="Proton acceptor" evidence="8">
    <location>
        <position position="65"/>
    </location>
</feature>
<feature type="binding site" evidence="8">
    <location>
        <position position="236"/>
    </location>
    <ligand>
        <name>NADP(+)</name>
        <dbReference type="ChEBI" id="CHEBI:58349"/>
    </ligand>
</feature>
<dbReference type="SUPFAM" id="SSF51735">
    <property type="entry name" value="NAD(P)-binding Rossmann-fold domains"/>
    <property type="match status" value="1"/>
</dbReference>
<dbReference type="InterPro" id="IPR036291">
    <property type="entry name" value="NAD(P)-bd_dom_sf"/>
</dbReference>
<dbReference type="PANTHER" id="PTHR21089">
    <property type="entry name" value="SHIKIMATE DEHYDROGENASE"/>
    <property type="match status" value="1"/>
</dbReference>
<evidence type="ECO:0000256" key="8">
    <source>
        <dbReference type="HAMAP-Rule" id="MF_00222"/>
    </source>
</evidence>
<comment type="pathway">
    <text evidence="1 8">Metabolic intermediate biosynthesis; chorismate biosynthesis; chorismate from D-erythrose 4-phosphate and phosphoenolpyruvate: step 4/7.</text>
</comment>
<feature type="binding site" evidence="8">
    <location>
        <position position="61"/>
    </location>
    <ligand>
        <name>shikimate</name>
        <dbReference type="ChEBI" id="CHEBI:36208"/>
    </ligand>
</feature>
<dbReference type="GO" id="GO:0008652">
    <property type="term" value="P:amino acid biosynthetic process"/>
    <property type="evidence" value="ECO:0007669"/>
    <property type="project" value="UniProtKB-KW"/>
</dbReference>
<dbReference type="InterPro" id="IPR046346">
    <property type="entry name" value="Aminoacid_DH-like_N_sf"/>
</dbReference>
<comment type="similarity">
    <text evidence="8">Belongs to the shikimate dehydrogenase family.</text>
</comment>
<keyword evidence="5 8" id="KW-0560">Oxidoreductase</keyword>
<evidence type="ECO:0000256" key="2">
    <source>
        <dbReference type="ARBA" id="ARBA00012962"/>
    </source>
</evidence>
<dbReference type="Gene3D" id="3.40.50.720">
    <property type="entry name" value="NAD(P)-binding Rossmann-like Domain"/>
    <property type="match status" value="1"/>
</dbReference>
<evidence type="ECO:0000256" key="1">
    <source>
        <dbReference type="ARBA" id="ARBA00004871"/>
    </source>
</evidence>
<feature type="binding site" evidence="8">
    <location>
        <begin position="14"/>
        <end position="16"/>
    </location>
    <ligand>
        <name>shikimate</name>
        <dbReference type="ChEBI" id="CHEBI:36208"/>
    </ligand>
</feature>
<dbReference type="NCBIfam" id="NF001310">
    <property type="entry name" value="PRK00258.1-2"/>
    <property type="match status" value="1"/>
</dbReference>
<keyword evidence="13" id="KW-1185">Reference proteome</keyword>
<evidence type="ECO:0000256" key="3">
    <source>
        <dbReference type="ARBA" id="ARBA00022605"/>
    </source>
</evidence>
<dbReference type="GO" id="GO:0005829">
    <property type="term" value="C:cytosol"/>
    <property type="evidence" value="ECO:0007669"/>
    <property type="project" value="TreeGrafter"/>
</dbReference>
<dbReference type="Pfam" id="PF08501">
    <property type="entry name" value="Shikimate_dh_N"/>
    <property type="match status" value="1"/>
</dbReference>
<dbReference type="InterPro" id="IPR011342">
    <property type="entry name" value="Shikimate_DH"/>
</dbReference>
<dbReference type="AlphaFoldDB" id="A0AAE9Z3E5"/>
<feature type="binding site" evidence="8">
    <location>
        <position position="243"/>
    </location>
    <ligand>
        <name>shikimate</name>
        <dbReference type="ChEBI" id="CHEBI:36208"/>
    </ligand>
</feature>
<evidence type="ECO:0000256" key="7">
    <source>
        <dbReference type="ARBA" id="ARBA00049442"/>
    </source>
</evidence>
<keyword evidence="4 8" id="KW-0521">NADP</keyword>
<evidence type="ECO:0000256" key="4">
    <source>
        <dbReference type="ARBA" id="ARBA00022857"/>
    </source>
</evidence>
<evidence type="ECO:0000259" key="9">
    <source>
        <dbReference type="Pfam" id="PF01488"/>
    </source>
</evidence>
<dbReference type="Pfam" id="PF18317">
    <property type="entry name" value="SDH_C"/>
    <property type="match status" value="1"/>
</dbReference>
<comment type="caution">
    <text evidence="8">Lacks conserved residue(s) required for the propagation of feature annotation.</text>
</comment>
<dbReference type="NCBIfam" id="TIGR00507">
    <property type="entry name" value="aroE"/>
    <property type="match status" value="1"/>
</dbReference>
<dbReference type="InterPro" id="IPR022893">
    <property type="entry name" value="Shikimate_DH_fam"/>
</dbReference>
<dbReference type="GO" id="GO:0050661">
    <property type="term" value="F:NADP binding"/>
    <property type="evidence" value="ECO:0007669"/>
    <property type="project" value="InterPro"/>
</dbReference>
<dbReference type="SUPFAM" id="SSF53223">
    <property type="entry name" value="Aminoacid dehydrogenase-like, N-terminal domain"/>
    <property type="match status" value="1"/>
</dbReference>
<dbReference type="KEGG" id="tvd:SG34_029390"/>
<dbReference type="GO" id="GO:0009073">
    <property type="term" value="P:aromatic amino acid family biosynthetic process"/>
    <property type="evidence" value="ECO:0007669"/>
    <property type="project" value="UniProtKB-KW"/>
</dbReference>
<evidence type="ECO:0000313" key="12">
    <source>
        <dbReference type="EMBL" id="WDE05345.1"/>
    </source>
</evidence>
<accession>A0AAE9Z3E5</accession>
<dbReference type="Pfam" id="PF01488">
    <property type="entry name" value="Shikimate_DH"/>
    <property type="match status" value="1"/>
</dbReference>
<evidence type="ECO:0000256" key="6">
    <source>
        <dbReference type="ARBA" id="ARBA00023141"/>
    </source>
</evidence>
<evidence type="ECO:0000313" key="13">
    <source>
        <dbReference type="Proteomes" id="UP000032352"/>
    </source>
</evidence>
<evidence type="ECO:0000256" key="5">
    <source>
        <dbReference type="ARBA" id="ARBA00023002"/>
    </source>
</evidence>
<feature type="domain" description="SDH C-terminal" evidence="11">
    <location>
        <begin position="236"/>
        <end position="261"/>
    </location>
</feature>
<comment type="catalytic activity">
    <reaction evidence="7 8">
        <text>shikimate + NADP(+) = 3-dehydroshikimate + NADPH + H(+)</text>
        <dbReference type="Rhea" id="RHEA:17737"/>
        <dbReference type="ChEBI" id="CHEBI:15378"/>
        <dbReference type="ChEBI" id="CHEBI:16630"/>
        <dbReference type="ChEBI" id="CHEBI:36208"/>
        <dbReference type="ChEBI" id="CHEBI:57783"/>
        <dbReference type="ChEBI" id="CHEBI:58349"/>
        <dbReference type="EC" id="1.1.1.25"/>
    </reaction>
</comment>
<dbReference type="InterPro" id="IPR006151">
    <property type="entry name" value="Shikm_DH/Glu-tRNA_Rdtase"/>
</dbReference>
<dbReference type="FunFam" id="3.40.50.10860:FF:000006">
    <property type="entry name" value="Shikimate dehydrogenase (NADP(+))"/>
    <property type="match status" value="1"/>
</dbReference>
<dbReference type="FunFam" id="3.40.50.720:FF:000104">
    <property type="entry name" value="Shikimate dehydrogenase (NADP(+))"/>
    <property type="match status" value="1"/>
</dbReference>
<protein>
    <recommendedName>
        <fullName evidence="2 8">Shikimate dehydrogenase (NADP(+))</fullName>
        <shortName evidence="8">SDH</shortName>
        <ecNumber evidence="2 8">1.1.1.25</ecNumber>
    </recommendedName>
</protein>
<feature type="domain" description="Quinate/shikimate 5-dehydrogenase/glutamyl-tRNA reductase" evidence="9">
    <location>
        <begin position="114"/>
        <end position="190"/>
    </location>
</feature>
<feature type="binding site" evidence="8">
    <location>
        <position position="214"/>
    </location>
    <ligand>
        <name>shikimate</name>
        <dbReference type="ChEBI" id="CHEBI:36208"/>
    </ligand>
</feature>
<dbReference type="InterPro" id="IPR013708">
    <property type="entry name" value="Shikimate_DH-bd_N"/>
</dbReference>
<comment type="subunit">
    <text evidence="8">Homodimer.</text>
</comment>
<organism evidence="12 13">
    <name type="scientific">Thalassomonas viridans</name>
    <dbReference type="NCBI Taxonomy" id="137584"/>
    <lineage>
        <taxon>Bacteria</taxon>
        <taxon>Pseudomonadati</taxon>
        <taxon>Pseudomonadota</taxon>
        <taxon>Gammaproteobacteria</taxon>
        <taxon>Alteromonadales</taxon>
        <taxon>Colwelliaceae</taxon>
        <taxon>Thalassomonas</taxon>
    </lineage>
</organism>
<feature type="binding site" evidence="8">
    <location>
        <begin position="149"/>
        <end position="154"/>
    </location>
    <ligand>
        <name>NADP(+)</name>
        <dbReference type="ChEBI" id="CHEBI:58349"/>
    </ligand>
</feature>
<reference evidence="12 13" key="1">
    <citation type="journal article" date="2015" name="Genome Announc.">
        <title>Draft Genome Sequences of Marine Isolates of Thalassomonas viridans and Thalassomonas actiniarum.</title>
        <authorList>
            <person name="Olonade I."/>
            <person name="van Zyl L.J."/>
            <person name="Trindade M."/>
        </authorList>
    </citation>
    <scope>NUCLEOTIDE SEQUENCE [LARGE SCALE GENOMIC DNA]</scope>
    <source>
        <strain evidence="12 13">XOM25</strain>
    </source>
</reference>
<gene>
    <name evidence="8 12" type="primary">aroE</name>
    <name evidence="12" type="ORF">SG34_029390</name>
</gene>
<feature type="binding site" evidence="8">
    <location>
        <position position="212"/>
    </location>
    <ligand>
        <name>NADP(+)</name>
        <dbReference type="ChEBI" id="CHEBI:58349"/>
    </ligand>
</feature>
<dbReference type="GO" id="GO:0004764">
    <property type="term" value="F:shikimate 3-dehydrogenase (NADP+) activity"/>
    <property type="evidence" value="ECO:0007669"/>
    <property type="project" value="UniProtKB-UniRule"/>
</dbReference>
<evidence type="ECO:0000259" key="10">
    <source>
        <dbReference type="Pfam" id="PF08501"/>
    </source>
</evidence>
<dbReference type="Gene3D" id="3.40.50.10860">
    <property type="entry name" value="Leucine Dehydrogenase, chain A, domain 1"/>
    <property type="match status" value="1"/>
</dbReference>
<dbReference type="CDD" id="cd01065">
    <property type="entry name" value="NAD_bind_Shikimate_DH"/>
    <property type="match status" value="1"/>
</dbReference>
<dbReference type="GO" id="GO:0009423">
    <property type="term" value="P:chorismate biosynthetic process"/>
    <property type="evidence" value="ECO:0007669"/>
    <property type="project" value="UniProtKB-UniRule"/>
</dbReference>
<feature type="binding site" evidence="8">
    <location>
        <position position="86"/>
    </location>
    <ligand>
        <name>shikimate</name>
        <dbReference type="ChEBI" id="CHEBI:36208"/>
    </ligand>
</feature>
<proteinExistence type="inferred from homology"/>
<keyword evidence="3 8" id="KW-0028">Amino-acid biosynthesis</keyword>
<reference evidence="12 13" key="2">
    <citation type="journal article" date="2022" name="Mar. Drugs">
        <title>Bioassay-Guided Fractionation Leads to the Detection of Cholic Acid Generated by the Rare Thalassomonas sp.</title>
        <authorList>
            <person name="Pheiffer F."/>
            <person name="Schneider Y.K."/>
            <person name="Hansen E.H."/>
            <person name="Andersen J.H."/>
            <person name="Isaksson J."/>
            <person name="Busche T."/>
            <person name="R C."/>
            <person name="Kalinowski J."/>
            <person name="Zyl L.V."/>
            <person name="Trindade M."/>
        </authorList>
    </citation>
    <scope>NUCLEOTIDE SEQUENCE [LARGE SCALE GENOMIC DNA]</scope>
    <source>
        <strain evidence="12 13">XOM25</strain>
    </source>
</reference>
<evidence type="ECO:0000259" key="11">
    <source>
        <dbReference type="Pfam" id="PF18317"/>
    </source>
</evidence>
<dbReference type="EC" id="1.1.1.25" evidence="2 8"/>
<feature type="domain" description="Shikimate dehydrogenase substrate binding N-terminal" evidence="10">
    <location>
        <begin position="6"/>
        <end position="88"/>
    </location>
</feature>
<dbReference type="InterPro" id="IPR041121">
    <property type="entry name" value="SDH_C"/>
</dbReference>
<feature type="binding site" evidence="8">
    <location>
        <position position="101"/>
    </location>
    <ligand>
        <name>shikimate</name>
        <dbReference type="ChEBI" id="CHEBI:36208"/>
    </ligand>
</feature>
<dbReference type="Proteomes" id="UP000032352">
    <property type="component" value="Chromosome"/>
</dbReference>